<protein>
    <submittedName>
        <fullName evidence="3">Uncharacterized protein</fullName>
    </submittedName>
</protein>
<sequence length="164" mass="17580">MSEGFVHREHDEGSGSETEGSRRRLLPALLAGLLALSLLSAMAAPLLLERSSTGSDDEAKGLLLGAAEEMDSCAASAGGSYSGCDARRMRELAPGIEWREGWRRTARAGGRQDRPGLRLRRPGRGGARSYRLETTSGSGYVFSYEYSNGSVTKNAKGSSEPEPW</sequence>
<evidence type="ECO:0000313" key="4">
    <source>
        <dbReference type="Proteomes" id="UP000502706"/>
    </source>
</evidence>
<organism evidence="3 4">
    <name type="scientific">Rubrobacter marinus</name>
    <dbReference type="NCBI Taxonomy" id="2653852"/>
    <lineage>
        <taxon>Bacteria</taxon>
        <taxon>Bacillati</taxon>
        <taxon>Actinomycetota</taxon>
        <taxon>Rubrobacteria</taxon>
        <taxon>Rubrobacterales</taxon>
        <taxon>Rubrobacteraceae</taxon>
        <taxon>Rubrobacter</taxon>
    </lineage>
</organism>
<keyword evidence="4" id="KW-1185">Reference proteome</keyword>
<feature type="transmembrane region" description="Helical" evidence="2">
    <location>
        <begin position="25"/>
        <end position="48"/>
    </location>
</feature>
<accession>A0A6G8PRS7</accession>
<evidence type="ECO:0000256" key="2">
    <source>
        <dbReference type="SAM" id="Phobius"/>
    </source>
</evidence>
<evidence type="ECO:0000313" key="3">
    <source>
        <dbReference type="EMBL" id="QIN77188.1"/>
    </source>
</evidence>
<reference evidence="3 4" key="1">
    <citation type="submission" date="2019-10" db="EMBL/GenBank/DDBJ databases">
        <title>Rubrobacter sp nov SCSIO 52915 isolated from a deep-sea sediment in the South China Sea.</title>
        <authorList>
            <person name="Chen R.W."/>
        </authorList>
    </citation>
    <scope>NUCLEOTIDE SEQUENCE [LARGE SCALE GENOMIC DNA]</scope>
    <source>
        <strain evidence="3 4">SCSIO 52915</strain>
    </source>
</reference>
<feature type="region of interest" description="Disordered" evidence="1">
    <location>
        <begin position="1"/>
        <end position="22"/>
    </location>
</feature>
<gene>
    <name evidence="3" type="ORF">GBA65_00165</name>
</gene>
<keyword evidence="2" id="KW-0472">Membrane</keyword>
<proteinExistence type="predicted"/>
<evidence type="ECO:0000256" key="1">
    <source>
        <dbReference type="SAM" id="MobiDB-lite"/>
    </source>
</evidence>
<dbReference type="Proteomes" id="UP000502706">
    <property type="component" value="Chromosome"/>
</dbReference>
<feature type="compositionally biased region" description="Basic and acidic residues" evidence="1">
    <location>
        <begin position="1"/>
        <end position="13"/>
    </location>
</feature>
<dbReference type="RefSeq" id="WP_166394855.1">
    <property type="nucleotide sequence ID" value="NZ_CP045121.1"/>
</dbReference>
<keyword evidence="2" id="KW-0812">Transmembrane</keyword>
<feature type="region of interest" description="Disordered" evidence="1">
    <location>
        <begin position="107"/>
        <end position="131"/>
    </location>
</feature>
<name>A0A6G8PRS7_9ACTN</name>
<dbReference type="AlphaFoldDB" id="A0A6G8PRS7"/>
<keyword evidence="2" id="KW-1133">Transmembrane helix</keyword>
<dbReference type="KEGG" id="rmar:GBA65_00165"/>
<dbReference type="EMBL" id="CP045121">
    <property type="protein sequence ID" value="QIN77188.1"/>
    <property type="molecule type" value="Genomic_DNA"/>
</dbReference>